<protein>
    <submittedName>
        <fullName evidence="4">ABC transporter ATP-binding protein</fullName>
    </submittedName>
</protein>
<dbReference type="HOGENOM" id="CLU_000604_1_2_2"/>
<dbReference type="InterPro" id="IPR017871">
    <property type="entry name" value="ABC_transporter-like_CS"/>
</dbReference>
<dbReference type="EMBL" id="CP009517">
    <property type="protein sequence ID" value="AKB83045.1"/>
    <property type="molecule type" value="Genomic_DNA"/>
</dbReference>
<evidence type="ECO:0000256" key="1">
    <source>
        <dbReference type="ARBA" id="ARBA00022741"/>
    </source>
</evidence>
<dbReference type="InterPro" id="IPR027417">
    <property type="entry name" value="P-loop_NTPase"/>
</dbReference>
<accession>A0A0E3WZ39</accession>
<keyword evidence="2 4" id="KW-0067">ATP-binding</keyword>
<evidence type="ECO:0000259" key="3">
    <source>
        <dbReference type="PROSITE" id="PS50893"/>
    </source>
</evidence>
<keyword evidence="1" id="KW-0547">Nucleotide-binding</keyword>
<dbReference type="InterPro" id="IPR003439">
    <property type="entry name" value="ABC_transporter-like_ATP-bd"/>
</dbReference>
<dbReference type="SUPFAM" id="SSF52540">
    <property type="entry name" value="P-loop containing nucleoside triphosphate hydrolases"/>
    <property type="match status" value="1"/>
</dbReference>
<dbReference type="PROSITE" id="PS00211">
    <property type="entry name" value="ABC_TRANSPORTER_1"/>
    <property type="match status" value="1"/>
</dbReference>
<evidence type="ECO:0000313" key="4">
    <source>
        <dbReference type="EMBL" id="AKB83045.1"/>
    </source>
</evidence>
<gene>
    <name evidence="4" type="ORF">MSBR3_2467</name>
</gene>
<proteinExistence type="predicted"/>
<dbReference type="InterPro" id="IPR003593">
    <property type="entry name" value="AAA+_ATPase"/>
</dbReference>
<dbReference type="PATRIC" id="fig|1434107.4.peg.3127"/>
<dbReference type="AlphaFoldDB" id="A0A0E3WZ39"/>
<dbReference type="Pfam" id="PF00005">
    <property type="entry name" value="ABC_tran"/>
    <property type="match status" value="1"/>
</dbReference>
<dbReference type="STRING" id="1434107.MSBR3_2467"/>
<feature type="domain" description="ABC transporter" evidence="3">
    <location>
        <begin position="24"/>
        <end position="254"/>
    </location>
</feature>
<dbReference type="Gene3D" id="3.40.50.300">
    <property type="entry name" value="P-loop containing nucleotide triphosphate hydrolases"/>
    <property type="match status" value="1"/>
</dbReference>
<sequence length="277" mass="30602">MNLNMPFMVITVGDTMSTKGEAVVSIRGLTMSYGANQVLRGINLDIFQGEIIGYIGPNGAGKSTTVKIILGLVDGFKGQVKVQGEDIAGGGIEYKRKIGYVPETAEIYDTLTAHEYLTFIGEMYGMDFRLVDRKAHKLMALFDIADVYHARIASYSKGMKQKLLIISSLLHNPDILFFDEPLSGLDANSVMVFKEIMTDLAAHGKTIFYSSHIMDVVEKISSRIILINNGQIVADGSFDQLSQKCREGSLEEIFNQLTGFNRHKEIADEFIAVLDEA</sequence>
<dbReference type="KEGG" id="mbak:MSBR3_2467"/>
<dbReference type="Proteomes" id="UP000033066">
    <property type="component" value="Chromosome"/>
</dbReference>
<dbReference type="PROSITE" id="PS50893">
    <property type="entry name" value="ABC_TRANSPORTER_2"/>
    <property type="match status" value="1"/>
</dbReference>
<name>A0A0E3WZ39_METBA</name>
<keyword evidence="5" id="KW-1185">Reference proteome</keyword>
<organism evidence="4 5">
    <name type="scientific">Methanosarcina barkeri 3</name>
    <dbReference type="NCBI Taxonomy" id="1434107"/>
    <lineage>
        <taxon>Archaea</taxon>
        <taxon>Methanobacteriati</taxon>
        <taxon>Methanobacteriota</taxon>
        <taxon>Stenosarchaea group</taxon>
        <taxon>Methanomicrobia</taxon>
        <taxon>Methanosarcinales</taxon>
        <taxon>Methanosarcinaceae</taxon>
        <taxon>Methanosarcina</taxon>
    </lineage>
</organism>
<dbReference type="GO" id="GO:0016887">
    <property type="term" value="F:ATP hydrolysis activity"/>
    <property type="evidence" value="ECO:0007669"/>
    <property type="project" value="InterPro"/>
</dbReference>
<dbReference type="CDD" id="cd03230">
    <property type="entry name" value="ABC_DR_subfamily_A"/>
    <property type="match status" value="1"/>
</dbReference>
<dbReference type="PANTHER" id="PTHR43613">
    <property type="entry name" value="ABC TRANSPORTER, ATP-BINDING PROTEIN"/>
    <property type="match status" value="1"/>
</dbReference>
<dbReference type="SMART" id="SM00382">
    <property type="entry name" value="AAA"/>
    <property type="match status" value="1"/>
</dbReference>
<dbReference type="GO" id="GO:0005524">
    <property type="term" value="F:ATP binding"/>
    <property type="evidence" value="ECO:0007669"/>
    <property type="project" value="UniProtKB-KW"/>
</dbReference>
<evidence type="ECO:0000256" key="2">
    <source>
        <dbReference type="ARBA" id="ARBA00022840"/>
    </source>
</evidence>
<reference evidence="4" key="1">
    <citation type="submission" date="2014-07" db="EMBL/GenBank/DDBJ databases">
        <title>Methanogenic archaea and the global carbon cycle.</title>
        <authorList>
            <person name="Henriksen J.R."/>
            <person name="Luke J."/>
            <person name="Reinhart S."/>
            <person name="Benedict M.N."/>
            <person name="Youngblut N.D."/>
            <person name="Metcalf M.E."/>
            <person name="Whitaker R.J."/>
            <person name="Metcalf W.W."/>
        </authorList>
    </citation>
    <scope>NUCLEOTIDE SEQUENCE [LARGE SCALE GENOMIC DNA]</scope>
    <source>
        <strain evidence="4">3</strain>
    </source>
</reference>
<dbReference type="PANTHER" id="PTHR43613:SF1">
    <property type="entry name" value="ABC TRANSPORTER, ATP-BINDING PROTEIN"/>
    <property type="match status" value="1"/>
</dbReference>
<evidence type="ECO:0000313" key="5">
    <source>
        <dbReference type="Proteomes" id="UP000033066"/>
    </source>
</evidence>